<organism evidence="1 2">
    <name type="scientific">Microlunatus sagamiharensis</name>
    <dbReference type="NCBI Taxonomy" id="546874"/>
    <lineage>
        <taxon>Bacteria</taxon>
        <taxon>Bacillati</taxon>
        <taxon>Actinomycetota</taxon>
        <taxon>Actinomycetes</taxon>
        <taxon>Propionibacteriales</taxon>
        <taxon>Propionibacteriaceae</taxon>
        <taxon>Microlunatus</taxon>
    </lineage>
</organism>
<keyword evidence="2" id="KW-1185">Reference proteome</keyword>
<evidence type="ECO:0000313" key="2">
    <source>
        <dbReference type="Proteomes" id="UP000198825"/>
    </source>
</evidence>
<dbReference type="Proteomes" id="UP000198825">
    <property type="component" value="Chromosome I"/>
</dbReference>
<dbReference type="RefSeq" id="WP_091073950.1">
    <property type="nucleotide sequence ID" value="NZ_LT629799.1"/>
</dbReference>
<name>A0A1H2M7X1_9ACTN</name>
<proteinExistence type="predicted"/>
<dbReference type="STRING" id="546874.SAMN04488544_1566"/>
<dbReference type="EMBL" id="LT629799">
    <property type="protein sequence ID" value="SDU89367.1"/>
    <property type="molecule type" value="Genomic_DNA"/>
</dbReference>
<dbReference type="SUPFAM" id="SSF52980">
    <property type="entry name" value="Restriction endonuclease-like"/>
    <property type="match status" value="1"/>
</dbReference>
<protein>
    <recommendedName>
        <fullName evidence="3">DUF559 domain-containing protein</fullName>
    </recommendedName>
</protein>
<accession>A0A1H2M7X1</accession>
<dbReference type="OrthoDB" id="3173471at2"/>
<gene>
    <name evidence="1" type="ORF">SAMN04488544_1566</name>
</gene>
<evidence type="ECO:0008006" key="3">
    <source>
        <dbReference type="Google" id="ProtNLM"/>
    </source>
</evidence>
<dbReference type="AlphaFoldDB" id="A0A1H2M7X1"/>
<sequence>MFRPFTTAQAPEVGMTPDTLRTSRVRREHHGVYVESFLEPDLDLSVAAARLVLPEDVLLDGVSALHALAVEVGEPRPSRFVTTHPHQVRRPGVRVRRVAALPPTTDGRVVAPAHAFLTAAADLDLDLVELVAAGDWLVRWGATSWAELVGITSLARGRHVRRARRAASLVRDRVDSPQETRLRLCLVLAGLPEPDVNPVIEVDGRRVGRVDLLLRRWRVALEYEGDQHRTDERQWNVDIARHELLHEGGWALMRVTGQRMEHPRAVVSEVVRALRAGGWEGPEPVFDAEWHRLFPTAR</sequence>
<dbReference type="Gene3D" id="3.40.960.10">
    <property type="entry name" value="VSR Endonuclease"/>
    <property type="match status" value="1"/>
</dbReference>
<dbReference type="InterPro" id="IPR011335">
    <property type="entry name" value="Restrct_endonuc-II-like"/>
</dbReference>
<reference evidence="2" key="1">
    <citation type="submission" date="2016-10" db="EMBL/GenBank/DDBJ databases">
        <authorList>
            <person name="Varghese N."/>
            <person name="Submissions S."/>
        </authorList>
    </citation>
    <scope>NUCLEOTIDE SEQUENCE [LARGE SCALE GENOMIC DNA]</scope>
    <source>
        <strain evidence="2">DSM 21743</strain>
    </source>
</reference>
<evidence type="ECO:0000313" key="1">
    <source>
        <dbReference type="EMBL" id="SDU89367.1"/>
    </source>
</evidence>